<proteinExistence type="predicted"/>
<protein>
    <submittedName>
        <fullName evidence="3">Acyl-CoA synthetase (AMP-forming)/AMP-acid ligase II</fullName>
    </submittedName>
</protein>
<dbReference type="PROSITE" id="PS00455">
    <property type="entry name" value="AMP_BINDING"/>
    <property type="match status" value="1"/>
</dbReference>
<evidence type="ECO:0000259" key="2">
    <source>
        <dbReference type="Pfam" id="PF13193"/>
    </source>
</evidence>
<evidence type="ECO:0000259" key="1">
    <source>
        <dbReference type="Pfam" id="PF00501"/>
    </source>
</evidence>
<dbReference type="PANTHER" id="PTHR43767">
    <property type="entry name" value="LONG-CHAIN-FATTY-ACID--COA LIGASE"/>
    <property type="match status" value="1"/>
</dbReference>
<feature type="domain" description="AMP-dependent synthetase/ligase" evidence="1">
    <location>
        <begin position="10"/>
        <end position="384"/>
    </location>
</feature>
<dbReference type="EMBL" id="JADBEM010000001">
    <property type="protein sequence ID" value="MBE1608873.1"/>
    <property type="molecule type" value="Genomic_DNA"/>
</dbReference>
<feature type="domain" description="AMP-binding enzyme C-terminal" evidence="2">
    <location>
        <begin position="435"/>
        <end position="510"/>
    </location>
</feature>
<evidence type="ECO:0000313" key="4">
    <source>
        <dbReference type="Proteomes" id="UP000638648"/>
    </source>
</evidence>
<dbReference type="SUPFAM" id="SSF56801">
    <property type="entry name" value="Acetyl-CoA synthetase-like"/>
    <property type="match status" value="1"/>
</dbReference>
<organism evidence="3 4">
    <name type="scientific">Actinopolymorpha pittospori</name>
    <dbReference type="NCBI Taxonomy" id="648752"/>
    <lineage>
        <taxon>Bacteria</taxon>
        <taxon>Bacillati</taxon>
        <taxon>Actinomycetota</taxon>
        <taxon>Actinomycetes</taxon>
        <taxon>Propionibacteriales</taxon>
        <taxon>Actinopolymorphaceae</taxon>
        <taxon>Actinopolymorpha</taxon>
    </lineage>
</organism>
<sequence>MTTLATLARRAHERFADRPAILSGDGWLTFADLGAAARRTANRLLTAGLRPGDRVVMALDNRPEVLIVEHALFLSGLVRVAVSSRLHGQEIATIAADCGAAAVLCEQTHAELVADRRSTLPLLRTLVAADGGAVAGSDSTLAYLVAPGASETAPDVPAPTEDEVAALMYTSGTTGQPKGAIVTHAGWLAMLRAFWAELPPSGPGDVVLHVAPMSHFGGSAGSAYTFRGAAVVPVRRFDPPRSLDLVVEHQVSVLPLVPTMLKELTAVAERRAEAGTPFRAAHLRAVPYGGSAISAQALVRAREVFGDVLYQCYGLSEALAPLTVLSAAEHRPVPSATAPARLSSAGRPVAEIELQVVDADDVPAPVGAPGEVRVRGAAVMPGYWDRPEETHEVLSADGWFRTGDLGRLEDDGYLYLVDRRREVIVSGGFNIYPSEVERAIAELDAVQEVVVVGVPHERWGEAVAAVVVTRPGFTLSDEDVVTACRERLASYKKPLYVEFATELPVSGNGKLRRREIRERYWADRARLVGE</sequence>
<keyword evidence="3" id="KW-0436">Ligase</keyword>
<reference evidence="3" key="1">
    <citation type="submission" date="2020-10" db="EMBL/GenBank/DDBJ databases">
        <title>Sequencing the genomes of 1000 actinobacteria strains.</title>
        <authorList>
            <person name="Klenk H.-P."/>
        </authorList>
    </citation>
    <scope>NUCLEOTIDE SEQUENCE</scope>
    <source>
        <strain evidence="3">DSM 45354</strain>
    </source>
</reference>
<dbReference type="Proteomes" id="UP000638648">
    <property type="component" value="Unassembled WGS sequence"/>
</dbReference>
<dbReference type="AlphaFoldDB" id="A0A927N0X2"/>
<dbReference type="PANTHER" id="PTHR43767:SF1">
    <property type="entry name" value="NONRIBOSOMAL PEPTIDE SYNTHASE PES1 (EUROFUNG)-RELATED"/>
    <property type="match status" value="1"/>
</dbReference>
<dbReference type="Gene3D" id="3.30.300.30">
    <property type="match status" value="1"/>
</dbReference>
<dbReference type="Pfam" id="PF13193">
    <property type="entry name" value="AMP-binding_C"/>
    <property type="match status" value="1"/>
</dbReference>
<dbReference type="GO" id="GO:0016878">
    <property type="term" value="F:acid-thiol ligase activity"/>
    <property type="evidence" value="ECO:0007669"/>
    <property type="project" value="UniProtKB-ARBA"/>
</dbReference>
<dbReference type="Pfam" id="PF00501">
    <property type="entry name" value="AMP-binding"/>
    <property type="match status" value="1"/>
</dbReference>
<dbReference type="InterPro" id="IPR050237">
    <property type="entry name" value="ATP-dep_AMP-bd_enzyme"/>
</dbReference>
<accession>A0A927N0X2</accession>
<dbReference type="InterPro" id="IPR042099">
    <property type="entry name" value="ANL_N_sf"/>
</dbReference>
<name>A0A927N0X2_9ACTN</name>
<dbReference type="InterPro" id="IPR025110">
    <property type="entry name" value="AMP-bd_C"/>
</dbReference>
<dbReference type="InterPro" id="IPR020845">
    <property type="entry name" value="AMP-binding_CS"/>
</dbReference>
<comment type="caution">
    <text evidence="3">The sequence shown here is derived from an EMBL/GenBank/DDBJ whole genome shotgun (WGS) entry which is preliminary data.</text>
</comment>
<evidence type="ECO:0000313" key="3">
    <source>
        <dbReference type="EMBL" id="MBE1608873.1"/>
    </source>
</evidence>
<dbReference type="RefSeq" id="WP_192752569.1">
    <property type="nucleotide sequence ID" value="NZ_BAABJL010000119.1"/>
</dbReference>
<keyword evidence="4" id="KW-1185">Reference proteome</keyword>
<dbReference type="InterPro" id="IPR045851">
    <property type="entry name" value="AMP-bd_C_sf"/>
</dbReference>
<dbReference type="Gene3D" id="3.40.50.12780">
    <property type="entry name" value="N-terminal domain of ligase-like"/>
    <property type="match status" value="1"/>
</dbReference>
<dbReference type="InterPro" id="IPR000873">
    <property type="entry name" value="AMP-dep_synth/lig_dom"/>
</dbReference>
<gene>
    <name evidence="3" type="ORF">HEB94_005721</name>
</gene>